<evidence type="ECO:0000313" key="4">
    <source>
        <dbReference type="Proteomes" id="UP000604046"/>
    </source>
</evidence>
<dbReference type="AlphaFoldDB" id="A0A812N802"/>
<feature type="transmembrane region" description="Helical" evidence="2">
    <location>
        <begin position="748"/>
        <end position="768"/>
    </location>
</feature>
<dbReference type="Proteomes" id="UP000604046">
    <property type="component" value="Unassembled WGS sequence"/>
</dbReference>
<dbReference type="OrthoDB" id="422489at2759"/>
<feature type="compositionally biased region" description="Basic residues" evidence="1">
    <location>
        <begin position="85"/>
        <end position="97"/>
    </location>
</feature>
<evidence type="ECO:0000256" key="1">
    <source>
        <dbReference type="SAM" id="MobiDB-lite"/>
    </source>
</evidence>
<keyword evidence="2" id="KW-0472">Membrane</keyword>
<organism evidence="3 4">
    <name type="scientific">Symbiodinium natans</name>
    <dbReference type="NCBI Taxonomy" id="878477"/>
    <lineage>
        <taxon>Eukaryota</taxon>
        <taxon>Sar</taxon>
        <taxon>Alveolata</taxon>
        <taxon>Dinophyceae</taxon>
        <taxon>Suessiales</taxon>
        <taxon>Symbiodiniaceae</taxon>
        <taxon>Symbiodinium</taxon>
    </lineage>
</organism>
<comment type="caution">
    <text evidence="3">The sequence shown here is derived from an EMBL/GenBank/DDBJ whole genome shotgun (WGS) entry which is preliminary data.</text>
</comment>
<keyword evidence="2" id="KW-1133">Transmembrane helix</keyword>
<proteinExistence type="predicted"/>
<keyword evidence="2" id="KW-0812">Transmembrane</keyword>
<evidence type="ECO:0000256" key="2">
    <source>
        <dbReference type="SAM" id="Phobius"/>
    </source>
</evidence>
<dbReference type="EMBL" id="CAJNDS010001979">
    <property type="protein sequence ID" value="CAE7293356.1"/>
    <property type="molecule type" value="Genomic_DNA"/>
</dbReference>
<keyword evidence="4" id="KW-1185">Reference proteome</keyword>
<evidence type="ECO:0000313" key="3">
    <source>
        <dbReference type="EMBL" id="CAE7293356.1"/>
    </source>
</evidence>
<name>A0A812N802_9DINO</name>
<gene>
    <name evidence="3" type="ORF">SNAT2548_LOCUS15455</name>
</gene>
<protein>
    <submittedName>
        <fullName evidence="3">Uncharacterized protein</fullName>
    </submittedName>
</protein>
<feature type="region of interest" description="Disordered" evidence="1">
    <location>
        <begin position="83"/>
        <end position="105"/>
    </location>
</feature>
<sequence length="797" mass="88531">MLNRTGKVWHNLTEEDKVLMGPIFLEPHDQQPVFCKQKEMEGGDRIPQVSMRDALTYKHFLFVLLKRSSQVYSLRRKQLSQAAVRQRRQRRERRRRGVPSSVPDKLRQHRLREVRALLQAALWPRSPRGCKRAGESCKLSDSAWAWKKPREQVSYHYAQFQPVVDTVLNAHSTYELQSLAATYASEISTLSTALFHAQEAAAALYHSDDHNCDPAGSMSDHDWHVYLDTLGGTRLLSQQVTWHFMQVALRSNVHTSKVELTVLMAETGQMMRSLVEGKKVDGIPAPPNQKVVDLLEHAWERWDVLSHVLTEAVHMEVIPGVMVDRVAQLSQAVLADLDVVMHHTEQAAYAASHSSDSFLVEQTSQQETLLYKISVEAALVLSGIQVHENWLLLNESRGLFDETQTMLLQGAPATNHSPAMEKQTQVCMIARMREVGDLFSQLEHSALGVAWGNSTELTELGRLVPLALAAAQSQSEALVLKTATSCENATEQLPLDSWLALHQEAATLARWSQRATCDLILRQKGRLEAAQLQARMDLLLGSAHRLEFGAFSPRVPAPPSQEYLDHFSATVSPALDSFEAATAAEDVLAAVAAGEALRLAAEETQARYLKAALAARPTWPGDRVDAVTRELTQACVVFREALLYTYGQRSADSELQAAVANFEAMHQESKDGGDTLEPIVVARQDILEQWDRVGQAWATLKGQLTTAAAEDMWRSEQTLEVLLAELSAAIPLYSKEDDVPAEHFPYSALIYASVGGCLFCGCCAIICYNCRRKGGPKDAAKQMKMHQPDVQDTGLGP</sequence>
<reference evidence="3" key="1">
    <citation type="submission" date="2021-02" db="EMBL/GenBank/DDBJ databases">
        <authorList>
            <person name="Dougan E. K."/>
            <person name="Rhodes N."/>
            <person name="Thang M."/>
            <person name="Chan C."/>
        </authorList>
    </citation>
    <scope>NUCLEOTIDE SEQUENCE</scope>
</reference>
<accession>A0A812N802</accession>